<dbReference type="OrthoDB" id="964405at2"/>
<dbReference type="EMBL" id="SEWF01000004">
    <property type="protein sequence ID" value="RYU97074.1"/>
    <property type="molecule type" value="Genomic_DNA"/>
</dbReference>
<evidence type="ECO:0000313" key="2">
    <source>
        <dbReference type="EMBL" id="RYU97074.1"/>
    </source>
</evidence>
<feature type="signal peptide" evidence="1">
    <location>
        <begin position="1"/>
        <end position="19"/>
    </location>
</feature>
<reference evidence="2 3" key="1">
    <citation type="submission" date="2019-02" db="EMBL/GenBank/DDBJ databases">
        <title>Bacterial novel species Emticicia sp. 17J42-9 isolated from soil.</title>
        <authorList>
            <person name="Jung H.-Y."/>
        </authorList>
    </citation>
    <scope>NUCLEOTIDE SEQUENCE [LARGE SCALE GENOMIC DNA]</scope>
    <source>
        <strain evidence="2 3">17J42-9</strain>
    </source>
</reference>
<keyword evidence="1" id="KW-0732">Signal</keyword>
<dbReference type="Proteomes" id="UP000293162">
    <property type="component" value="Unassembled WGS sequence"/>
</dbReference>
<feature type="chain" id="PRO_5020429427" evidence="1">
    <location>
        <begin position="20"/>
        <end position="114"/>
    </location>
</feature>
<keyword evidence="3" id="KW-1185">Reference proteome</keyword>
<evidence type="ECO:0000313" key="3">
    <source>
        <dbReference type="Proteomes" id="UP000293162"/>
    </source>
</evidence>
<sequence length="114" mass="13100">MKKIVLLITLLLMGGALSAQEKKKKLFVAEKVNYDAKTAKENKETEDELKDEMTNFLGFGFRLSITNMEEKLEDRKDKKKVGLRFQIGFQMPRFIKTDPPQKLFKAGMDVGIVK</sequence>
<proteinExistence type="predicted"/>
<accession>A0A4Q5M415</accession>
<gene>
    <name evidence="2" type="ORF">EWM59_03970</name>
</gene>
<name>A0A4Q5M415_9BACT</name>
<protein>
    <submittedName>
        <fullName evidence="2">Uncharacterized protein</fullName>
    </submittedName>
</protein>
<dbReference type="RefSeq" id="WP_130019651.1">
    <property type="nucleotide sequence ID" value="NZ_SEWF01000004.1"/>
</dbReference>
<comment type="caution">
    <text evidence="2">The sequence shown here is derived from an EMBL/GenBank/DDBJ whole genome shotgun (WGS) entry which is preliminary data.</text>
</comment>
<organism evidence="2 3">
    <name type="scientific">Emticicia agri</name>
    <dbReference type="NCBI Taxonomy" id="2492393"/>
    <lineage>
        <taxon>Bacteria</taxon>
        <taxon>Pseudomonadati</taxon>
        <taxon>Bacteroidota</taxon>
        <taxon>Cytophagia</taxon>
        <taxon>Cytophagales</taxon>
        <taxon>Leadbetterellaceae</taxon>
        <taxon>Emticicia</taxon>
    </lineage>
</organism>
<evidence type="ECO:0000256" key="1">
    <source>
        <dbReference type="SAM" id="SignalP"/>
    </source>
</evidence>
<dbReference type="AlphaFoldDB" id="A0A4Q5M415"/>